<dbReference type="SUPFAM" id="SSF52540">
    <property type="entry name" value="P-loop containing nucleoside triphosphate hydrolases"/>
    <property type="match status" value="1"/>
</dbReference>
<dbReference type="GO" id="GO:0009360">
    <property type="term" value="C:DNA polymerase III complex"/>
    <property type="evidence" value="ECO:0007669"/>
    <property type="project" value="InterPro"/>
</dbReference>
<feature type="domain" description="DNA polymerase III delta N-terminal" evidence="9">
    <location>
        <begin position="18"/>
        <end position="135"/>
    </location>
</feature>
<dbReference type="GO" id="GO:0003887">
    <property type="term" value="F:DNA-directed DNA polymerase activity"/>
    <property type="evidence" value="ECO:0007669"/>
    <property type="project" value="UniProtKB-KW"/>
</dbReference>
<feature type="domain" description="DNA polymerase III delta subunit-like C-terminal" evidence="10">
    <location>
        <begin position="213"/>
        <end position="333"/>
    </location>
</feature>
<dbReference type="Gene3D" id="1.10.8.60">
    <property type="match status" value="1"/>
</dbReference>
<dbReference type="STRING" id="321763.SAMN04488692_13029"/>
<dbReference type="InterPro" id="IPR010372">
    <property type="entry name" value="DNA_pol3_delta_N"/>
</dbReference>
<dbReference type="InterPro" id="IPR008921">
    <property type="entry name" value="DNA_pol3_clamp-load_cplx_C"/>
</dbReference>
<evidence type="ECO:0000313" key="11">
    <source>
        <dbReference type="EMBL" id="SDM37886.1"/>
    </source>
</evidence>
<evidence type="ECO:0000259" key="9">
    <source>
        <dbReference type="Pfam" id="PF06144"/>
    </source>
</evidence>
<keyword evidence="4" id="KW-0548">Nucleotidyltransferase</keyword>
<evidence type="ECO:0000256" key="8">
    <source>
        <dbReference type="ARBA" id="ARBA00049244"/>
    </source>
</evidence>
<dbReference type="PANTHER" id="PTHR34388:SF1">
    <property type="entry name" value="DNA POLYMERASE III SUBUNIT DELTA"/>
    <property type="match status" value="1"/>
</dbReference>
<dbReference type="Pfam" id="PF21694">
    <property type="entry name" value="DNA_pol3_delta_C"/>
    <property type="match status" value="1"/>
</dbReference>
<keyword evidence="12" id="KW-1185">Reference proteome</keyword>
<evidence type="ECO:0000256" key="5">
    <source>
        <dbReference type="ARBA" id="ARBA00022705"/>
    </source>
</evidence>
<dbReference type="InterPro" id="IPR005790">
    <property type="entry name" value="DNA_polIII_delta"/>
</dbReference>
<dbReference type="Gene3D" id="1.20.272.10">
    <property type="match status" value="1"/>
</dbReference>
<accession>A0A1G9SQZ5</accession>
<evidence type="ECO:0000256" key="7">
    <source>
        <dbReference type="ARBA" id="ARBA00034754"/>
    </source>
</evidence>
<dbReference type="GO" id="GO:0003677">
    <property type="term" value="F:DNA binding"/>
    <property type="evidence" value="ECO:0007669"/>
    <property type="project" value="InterPro"/>
</dbReference>
<dbReference type="InterPro" id="IPR027417">
    <property type="entry name" value="P-loop_NTPase"/>
</dbReference>
<evidence type="ECO:0000313" key="12">
    <source>
        <dbReference type="Proteomes" id="UP000199476"/>
    </source>
</evidence>
<dbReference type="Gene3D" id="3.40.50.300">
    <property type="entry name" value="P-loop containing nucleotide triphosphate hydrolases"/>
    <property type="match status" value="1"/>
</dbReference>
<keyword evidence="6" id="KW-0239">DNA-directed DNA polymerase</keyword>
<evidence type="ECO:0000256" key="4">
    <source>
        <dbReference type="ARBA" id="ARBA00022695"/>
    </source>
</evidence>
<evidence type="ECO:0000256" key="1">
    <source>
        <dbReference type="ARBA" id="ARBA00012417"/>
    </source>
</evidence>
<dbReference type="EMBL" id="FNGO01000030">
    <property type="protein sequence ID" value="SDM37886.1"/>
    <property type="molecule type" value="Genomic_DNA"/>
</dbReference>
<dbReference type="PANTHER" id="PTHR34388">
    <property type="entry name" value="DNA POLYMERASE III SUBUNIT DELTA"/>
    <property type="match status" value="1"/>
</dbReference>
<organism evidence="11 12">
    <name type="scientific">Halarsenatibacter silvermanii</name>
    <dbReference type="NCBI Taxonomy" id="321763"/>
    <lineage>
        <taxon>Bacteria</taxon>
        <taxon>Bacillati</taxon>
        <taxon>Bacillota</taxon>
        <taxon>Clostridia</taxon>
        <taxon>Halanaerobiales</taxon>
        <taxon>Halarsenatibacteraceae</taxon>
        <taxon>Halarsenatibacter</taxon>
    </lineage>
</organism>
<evidence type="ECO:0000256" key="3">
    <source>
        <dbReference type="ARBA" id="ARBA00022679"/>
    </source>
</evidence>
<dbReference type="GO" id="GO:0006261">
    <property type="term" value="P:DNA-templated DNA replication"/>
    <property type="evidence" value="ECO:0007669"/>
    <property type="project" value="TreeGrafter"/>
</dbReference>
<comment type="similarity">
    <text evidence="7">Belongs to the DNA polymerase HolA subunit family.</text>
</comment>
<evidence type="ECO:0000256" key="2">
    <source>
        <dbReference type="ARBA" id="ARBA00017703"/>
    </source>
</evidence>
<dbReference type="RefSeq" id="WP_089762018.1">
    <property type="nucleotide sequence ID" value="NZ_FNGO01000030.1"/>
</dbReference>
<evidence type="ECO:0000259" key="10">
    <source>
        <dbReference type="Pfam" id="PF21694"/>
    </source>
</evidence>
<dbReference type="Pfam" id="PF06144">
    <property type="entry name" value="DNA_pol3_delta"/>
    <property type="match status" value="1"/>
</dbReference>
<proteinExistence type="inferred from homology"/>
<dbReference type="InterPro" id="IPR048466">
    <property type="entry name" value="DNA_pol3_delta-like_C"/>
</dbReference>
<evidence type="ECO:0000256" key="6">
    <source>
        <dbReference type="ARBA" id="ARBA00022932"/>
    </source>
</evidence>
<dbReference type="EC" id="2.7.7.7" evidence="1"/>
<gene>
    <name evidence="11" type="ORF">SAMN04488692_13029</name>
</gene>
<keyword evidence="5" id="KW-0235">DNA replication</keyword>
<protein>
    <recommendedName>
        <fullName evidence="2">DNA polymerase III subunit delta</fullName>
        <ecNumber evidence="1">2.7.7.7</ecNumber>
    </recommendedName>
</protein>
<reference evidence="11 12" key="1">
    <citation type="submission" date="2016-10" db="EMBL/GenBank/DDBJ databases">
        <authorList>
            <person name="de Groot N.N."/>
        </authorList>
    </citation>
    <scope>NUCLEOTIDE SEQUENCE [LARGE SCALE GENOMIC DNA]</scope>
    <source>
        <strain evidence="11 12">SLAS-1</strain>
    </source>
</reference>
<dbReference type="NCBIfam" id="TIGR01128">
    <property type="entry name" value="holA"/>
    <property type="match status" value="1"/>
</dbReference>
<dbReference type="OrthoDB" id="9775929at2"/>
<keyword evidence="3" id="KW-0808">Transferase</keyword>
<sequence length="334" mass="38994">MGEKKLLNRNYKDLMQPHLITGEERYLIKQLLGKIENKFMDSGEKYDKIKLEDGEDNFLRELNQSVYNIGMLSDYKFIIVECNDLFSRSTGFDERVIEIINDTPENAAIFFYAVGGVDGRLKTVNAIKKAGEFVELNTPRSGELKRWINKKFQALDKKPDRELVEKLNFLFGEDLEALNKEIEKLATFKFADENLYFEECKDVLSQEGITGEKIIFELVDCWARGDKPEAVRLYREIIKNGRSPLYVLSMLKRQLRLLLSVKEARKAHGDNHRQIAGHLQEHPYAIKKCLKQEKKFEREELLAALKKLLRANRRIVRGKYVDKKDPVEDFLLQI</sequence>
<dbReference type="SUPFAM" id="SSF48019">
    <property type="entry name" value="post-AAA+ oligomerization domain-like"/>
    <property type="match status" value="1"/>
</dbReference>
<comment type="catalytic activity">
    <reaction evidence="8">
        <text>DNA(n) + a 2'-deoxyribonucleoside 5'-triphosphate = DNA(n+1) + diphosphate</text>
        <dbReference type="Rhea" id="RHEA:22508"/>
        <dbReference type="Rhea" id="RHEA-COMP:17339"/>
        <dbReference type="Rhea" id="RHEA-COMP:17340"/>
        <dbReference type="ChEBI" id="CHEBI:33019"/>
        <dbReference type="ChEBI" id="CHEBI:61560"/>
        <dbReference type="ChEBI" id="CHEBI:173112"/>
        <dbReference type="EC" id="2.7.7.7"/>
    </reaction>
</comment>
<dbReference type="AlphaFoldDB" id="A0A1G9SQZ5"/>
<name>A0A1G9SQZ5_9FIRM</name>
<dbReference type="Proteomes" id="UP000199476">
    <property type="component" value="Unassembled WGS sequence"/>
</dbReference>